<dbReference type="AlphaFoldDB" id="A0A561EYU5"/>
<proteinExistence type="predicted"/>
<dbReference type="Proteomes" id="UP000318416">
    <property type="component" value="Unassembled WGS sequence"/>
</dbReference>
<name>A0A561EYU5_9ACTN</name>
<dbReference type="InterPro" id="IPR029044">
    <property type="entry name" value="Nucleotide-diphossugar_trans"/>
</dbReference>
<evidence type="ECO:0000313" key="1">
    <source>
        <dbReference type="EMBL" id="TWE20783.1"/>
    </source>
</evidence>
<sequence length="345" mass="39164">MAVAFARMPSSQNPLSKGRIGEDAMCAYYRCIVVCFASIRRWNPNVDLVLVSADSLPEPFCGQLDRLGVQIVLAHFGHRPPEGLGKWGGSLFLFDALEKLRGKGGLQIFIDPDVLCVRPLDDLVASLGEAVGVQGERLQDLQKPSSDKFKGYRQTCAEMYPELGEATLEHGMYGGHFYAVPERWTPLLLERIERAWKLSLVRFEQGRPTFSTEEPIMNYAVRAVPVMEMGSYVRSIPTAPWRRFLTDPDIIRGLTLWHLIHEKDMGFQRMYGCAADPLSWFWRSSPEEFRDKAGAMMSATHQTPQRALLNFCGDIIERVTSERAQNRLKPLYTQLVRISTLLRRP</sequence>
<evidence type="ECO:0008006" key="3">
    <source>
        <dbReference type="Google" id="ProtNLM"/>
    </source>
</evidence>
<dbReference type="RefSeq" id="WP_145795345.1">
    <property type="nucleotide sequence ID" value="NZ_BAAABR010000047.1"/>
</dbReference>
<gene>
    <name evidence="1" type="ORF">FB465_5941</name>
</gene>
<comment type="caution">
    <text evidence="1">The sequence shown here is derived from an EMBL/GenBank/DDBJ whole genome shotgun (WGS) entry which is preliminary data.</text>
</comment>
<protein>
    <recommendedName>
        <fullName evidence="3">Glycosyl transferase family 8</fullName>
    </recommendedName>
</protein>
<reference evidence="1 2" key="1">
    <citation type="submission" date="2019-06" db="EMBL/GenBank/DDBJ databases">
        <title>Sequencing the genomes of 1000 actinobacteria strains.</title>
        <authorList>
            <person name="Klenk H.-P."/>
        </authorList>
    </citation>
    <scope>NUCLEOTIDE SEQUENCE [LARGE SCALE GENOMIC DNA]</scope>
    <source>
        <strain evidence="1 2">DSM 41649</strain>
    </source>
</reference>
<accession>A0A561EYU5</accession>
<keyword evidence="2" id="KW-1185">Reference proteome</keyword>
<organism evidence="1 2">
    <name type="scientific">Kitasatospora atroaurantiaca</name>
    <dbReference type="NCBI Taxonomy" id="285545"/>
    <lineage>
        <taxon>Bacteria</taxon>
        <taxon>Bacillati</taxon>
        <taxon>Actinomycetota</taxon>
        <taxon>Actinomycetes</taxon>
        <taxon>Kitasatosporales</taxon>
        <taxon>Streptomycetaceae</taxon>
        <taxon>Kitasatospora</taxon>
    </lineage>
</organism>
<evidence type="ECO:0000313" key="2">
    <source>
        <dbReference type="Proteomes" id="UP000318416"/>
    </source>
</evidence>
<dbReference type="EMBL" id="VIVR01000001">
    <property type="protein sequence ID" value="TWE20783.1"/>
    <property type="molecule type" value="Genomic_DNA"/>
</dbReference>
<dbReference type="SUPFAM" id="SSF53448">
    <property type="entry name" value="Nucleotide-diphospho-sugar transferases"/>
    <property type="match status" value="1"/>
</dbReference>
<dbReference type="OrthoDB" id="7605130at2"/>